<comment type="caution">
    <text evidence="3">The sequence shown here is derived from an EMBL/GenBank/DDBJ whole genome shotgun (WGS) entry which is preliminary data.</text>
</comment>
<organism evidence="3 4">
    <name type="scientific">Ameca splendens</name>
    <dbReference type="NCBI Taxonomy" id="208324"/>
    <lineage>
        <taxon>Eukaryota</taxon>
        <taxon>Metazoa</taxon>
        <taxon>Chordata</taxon>
        <taxon>Craniata</taxon>
        <taxon>Vertebrata</taxon>
        <taxon>Euteleostomi</taxon>
        <taxon>Actinopterygii</taxon>
        <taxon>Neopterygii</taxon>
        <taxon>Teleostei</taxon>
        <taxon>Neoteleostei</taxon>
        <taxon>Acanthomorphata</taxon>
        <taxon>Ovalentaria</taxon>
        <taxon>Atherinomorphae</taxon>
        <taxon>Cyprinodontiformes</taxon>
        <taxon>Goodeidae</taxon>
        <taxon>Ameca</taxon>
    </lineage>
</organism>
<feature type="compositionally biased region" description="Low complexity" evidence="1">
    <location>
        <begin position="120"/>
        <end position="129"/>
    </location>
</feature>
<dbReference type="Proteomes" id="UP001469553">
    <property type="component" value="Unassembled WGS sequence"/>
</dbReference>
<gene>
    <name evidence="3" type="ORF">AMECASPLE_037125</name>
</gene>
<dbReference type="PANTHER" id="PTHR21483:SF18">
    <property type="entry name" value="RNA POLYMERASE II-ASSOCIATED PROTEIN 1"/>
    <property type="match status" value="1"/>
</dbReference>
<keyword evidence="4" id="KW-1185">Reference proteome</keyword>
<feature type="compositionally biased region" description="Basic and acidic residues" evidence="1">
    <location>
        <begin position="132"/>
        <end position="152"/>
    </location>
</feature>
<reference evidence="3 4" key="1">
    <citation type="submission" date="2021-06" db="EMBL/GenBank/DDBJ databases">
        <authorList>
            <person name="Palmer J.M."/>
        </authorList>
    </citation>
    <scope>NUCLEOTIDE SEQUENCE [LARGE SCALE GENOMIC DNA]</scope>
    <source>
        <strain evidence="3 4">AS_MEX2019</strain>
        <tissue evidence="3">Muscle</tissue>
    </source>
</reference>
<feature type="domain" description="RPAP1 N-terminal" evidence="2">
    <location>
        <begin position="77"/>
        <end position="118"/>
    </location>
</feature>
<evidence type="ECO:0000313" key="3">
    <source>
        <dbReference type="EMBL" id="MEQ2305369.1"/>
    </source>
</evidence>
<dbReference type="InterPro" id="IPR039913">
    <property type="entry name" value="RPAP1/Rba50"/>
</dbReference>
<feature type="region of interest" description="Disordered" evidence="1">
    <location>
        <begin position="116"/>
        <end position="152"/>
    </location>
</feature>
<dbReference type="EMBL" id="JAHRIP010062574">
    <property type="protein sequence ID" value="MEQ2305369.1"/>
    <property type="molecule type" value="Genomic_DNA"/>
</dbReference>
<dbReference type="PANTHER" id="PTHR21483">
    <property type="entry name" value="RNA POLYMERASE II-ASSOCIATED PROTEIN 1"/>
    <property type="match status" value="1"/>
</dbReference>
<sequence>MDLQVPSSSFKGKRSIFARQIAAQRLKEDKTLKPSSAEAPQKPEPVERILPFNAGDCPTLVSGDGLQGQDSSGETLRIHRENQAKLQAMSKSEILEEQKKLVSQLDPRLVEFIRSRKSESALSPSSPSEDTAADRCSTEDPPVERAESRESRSAAVLCQTLEEVEMEEEKEVKPPPPLTGGHFFSVSRTLPYLPCFSSVSCLLFGASFCISSKF</sequence>
<evidence type="ECO:0000259" key="2">
    <source>
        <dbReference type="Pfam" id="PF08621"/>
    </source>
</evidence>
<feature type="region of interest" description="Disordered" evidence="1">
    <location>
        <begin position="27"/>
        <end position="76"/>
    </location>
</feature>
<proteinExistence type="predicted"/>
<evidence type="ECO:0000256" key="1">
    <source>
        <dbReference type="SAM" id="MobiDB-lite"/>
    </source>
</evidence>
<dbReference type="Pfam" id="PF08621">
    <property type="entry name" value="RPAP1_N"/>
    <property type="match status" value="1"/>
</dbReference>
<protein>
    <recommendedName>
        <fullName evidence="2">RPAP1 N-terminal domain-containing protein</fullName>
    </recommendedName>
</protein>
<accession>A0ABV0ZGK5</accession>
<evidence type="ECO:0000313" key="4">
    <source>
        <dbReference type="Proteomes" id="UP001469553"/>
    </source>
</evidence>
<dbReference type="InterPro" id="IPR013930">
    <property type="entry name" value="RPAP1_N"/>
</dbReference>
<name>A0ABV0ZGK5_9TELE</name>
<feature type="compositionally biased region" description="Low complexity" evidence="1">
    <location>
        <begin position="62"/>
        <end position="73"/>
    </location>
</feature>